<dbReference type="GO" id="GO:0016747">
    <property type="term" value="F:acyltransferase activity, transferring groups other than amino-acyl groups"/>
    <property type="evidence" value="ECO:0007669"/>
    <property type="project" value="InterPro"/>
</dbReference>
<accession>A0A8F6TSW9</accession>
<sequence>MSLPEMRAHRPDPSAPSKDQLDDSLAKDLDHWAHHGIGRYVVCHEAKPVGLCGLTRRPGYPGWNLSYHLHPEHWGKGWAGLMARAMVALAETHTKEAYLHGLVRPANPASARVLEKACFTEAGTVALGGAESRLWIRALGTART</sequence>
<dbReference type="PANTHER" id="PTHR43792:SF1">
    <property type="entry name" value="N-ACETYLTRANSFERASE DOMAIN-CONTAINING PROTEIN"/>
    <property type="match status" value="1"/>
</dbReference>
<dbReference type="InterPro" id="IPR051531">
    <property type="entry name" value="N-acetyltransferase"/>
</dbReference>
<proteinExistence type="predicted"/>
<evidence type="ECO:0000313" key="4">
    <source>
        <dbReference type="Proteomes" id="UP000825009"/>
    </source>
</evidence>
<feature type="domain" description="N-acetyltransferase" evidence="2">
    <location>
        <begin position="1"/>
        <end position="144"/>
    </location>
</feature>
<dbReference type="PANTHER" id="PTHR43792">
    <property type="entry name" value="GNAT FAMILY, PUTATIVE (AFU_ORTHOLOGUE AFUA_3G00765)-RELATED-RELATED"/>
    <property type="match status" value="1"/>
</dbReference>
<dbReference type="PROSITE" id="PS51186">
    <property type="entry name" value="GNAT"/>
    <property type="match status" value="1"/>
</dbReference>
<dbReference type="KEGG" id="gce:KYE46_09205"/>
<dbReference type="Proteomes" id="UP000825009">
    <property type="component" value="Chromosome"/>
</dbReference>
<keyword evidence="4" id="KW-1185">Reference proteome</keyword>
<reference evidence="3 4" key="1">
    <citation type="submission" date="2021-07" db="EMBL/GenBank/DDBJ databases">
        <title>A novel Jannaschia species isolated from marine dinoflagellate Ceratoperidinium margalefii.</title>
        <authorList>
            <person name="Jiang Y."/>
            <person name="Li Z."/>
        </authorList>
    </citation>
    <scope>NUCLEOTIDE SEQUENCE [LARGE SCALE GENOMIC DNA]</scope>
    <source>
        <strain evidence="3 4">J12C1-MA-4</strain>
    </source>
</reference>
<dbReference type="EMBL" id="CP079194">
    <property type="protein sequence ID" value="QXT38135.1"/>
    <property type="molecule type" value="Genomic_DNA"/>
</dbReference>
<dbReference type="Pfam" id="PF13302">
    <property type="entry name" value="Acetyltransf_3"/>
    <property type="match status" value="1"/>
</dbReference>
<evidence type="ECO:0000256" key="1">
    <source>
        <dbReference type="SAM" id="MobiDB-lite"/>
    </source>
</evidence>
<organism evidence="3 4">
    <name type="scientific">Gymnodinialimonas ceratoperidinii</name>
    <dbReference type="NCBI Taxonomy" id="2856823"/>
    <lineage>
        <taxon>Bacteria</taxon>
        <taxon>Pseudomonadati</taxon>
        <taxon>Pseudomonadota</taxon>
        <taxon>Alphaproteobacteria</taxon>
        <taxon>Rhodobacterales</taxon>
        <taxon>Paracoccaceae</taxon>
        <taxon>Gymnodinialimonas</taxon>
    </lineage>
</organism>
<dbReference type="InterPro" id="IPR000182">
    <property type="entry name" value="GNAT_dom"/>
</dbReference>
<feature type="region of interest" description="Disordered" evidence="1">
    <location>
        <begin position="1"/>
        <end position="22"/>
    </location>
</feature>
<evidence type="ECO:0000313" key="3">
    <source>
        <dbReference type="EMBL" id="QXT38135.1"/>
    </source>
</evidence>
<feature type="compositionally biased region" description="Basic and acidic residues" evidence="1">
    <location>
        <begin position="1"/>
        <end position="12"/>
    </location>
</feature>
<evidence type="ECO:0000259" key="2">
    <source>
        <dbReference type="PROSITE" id="PS51186"/>
    </source>
</evidence>
<protein>
    <submittedName>
        <fullName evidence="3">GNAT family N-acetyltransferase</fullName>
    </submittedName>
</protein>
<name>A0A8F6TSW9_9RHOB</name>
<dbReference type="AlphaFoldDB" id="A0A8F6TSW9"/>
<dbReference type="CDD" id="cd04301">
    <property type="entry name" value="NAT_SF"/>
    <property type="match status" value="1"/>
</dbReference>
<gene>
    <name evidence="3" type="ORF">KYE46_09205</name>
</gene>